<reference evidence="1 2" key="1">
    <citation type="journal article" date="2019" name="Syst. Appl. Microbiol.">
        <title>New species of pathogenic Pseudomonas isolated from citrus in Tunisia: Proposal of Pseudomonas kairouanensis sp. nov. and Pseudomonas nabeulensis sp. nov.</title>
        <authorList>
            <person name="Oueslati M."/>
            <person name="Mulet M."/>
            <person name="Gomila M."/>
            <person name="Berge O."/>
            <person name="Hajlaoui M.R."/>
            <person name="Lalucat J."/>
            <person name="Sadfi-Zouaoui N."/>
            <person name="Garcia-Valdes E."/>
        </authorList>
    </citation>
    <scope>NUCLEOTIDE SEQUENCE [LARGE SCALE GENOMIC DNA]</scope>
    <source>
        <strain evidence="1 2">E10B</strain>
    </source>
</reference>
<dbReference type="EMBL" id="QUZT01000022">
    <property type="protein sequence ID" value="TFY93493.1"/>
    <property type="molecule type" value="Genomic_DNA"/>
</dbReference>
<gene>
    <name evidence="1" type="ORF">DYL61_13755</name>
</gene>
<dbReference type="RefSeq" id="WP_135308758.1">
    <property type="nucleotide sequence ID" value="NZ_QUZT01000022.1"/>
</dbReference>
<protein>
    <submittedName>
        <fullName evidence="1">Type 1 fimbrial protein</fullName>
    </submittedName>
</protein>
<dbReference type="PROSITE" id="PS51257">
    <property type="entry name" value="PROKAR_LIPOPROTEIN"/>
    <property type="match status" value="1"/>
</dbReference>
<evidence type="ECO:0000313" key="1">
    <source>
        <dbReference type="EMBL" id="TFY93493.1"/>
    </source>
</evidence>
<dbReference type="OrthoDB" id="7011214at2"/>
<evidence type="ECO:0000313" key="2">
    <source>
        <dbReference type="Proteomes" id="UP000297734"/>
    </source>
</evidence>
<sequence>MNSVKRLSLVAGFLALWAGGCIAAGGVIRFEGRIVEPGCQSSSRGGSTLELTGCPQKLRDSQFDVQPIRSVQAVGNAPVHVKLLTDSGAGRYYDQRYQLVDGRGKPIQSGAYVVTLTAP</sequence>
<comment type="caution">
    <text evidence="1">The sequence shown here is derived from an EMBL/GenBank/DDBJ whole genome shotgun (WGS) entry which is preliminary data.</text>
</comment>
<name>A0A4Z0B4K9_9PSED</name>
<dbReference type="Proteomes" id="UP000297734">
    <property type="component" value="Unassembled WGS sequence"/>
</dbReference>
<dbReference type="AlphaFoldDB" id="A0A4Z0B4K9"/>
<keyword evidence="2" id="KW-1185">Reference proteome</keyword>
<organism evidence="1 2">
    <name type="scientific">Pseudomonas nabeulensis</name>
    <dbReference type="NCBI Taxonomy" id="2293833"/>
    <lineage>
        <taxon>Bacteria</taxon>
        <taxon>Pseudomonadati</taxon>
        <taxon>Pseudomonadota</taxon>
        <taxon>Gammaproteobacteria</taxon>
        <taxon>Pseudomonadales</taxon>
        <taxon>Pseudomonadaceae</taxon>
        <taxon>Pseudomonas</taxon>
    </lineage>
</organism>
<proteinExistence type="predicted"/>
<accession>A0A4Z0B4K9</accession>